<proteinExistence type="predicted"/>
<accession>V6LUZ4</accession>
<protein>
    <submittedName>
        <fullName evidence="1">Uncharacterized protein</fullName>
    </submittedName>
</protein>
<dbReference type="VEuPathDB" id="GiardiaDB:SS50377_28273"/>
<evidence type="ECO:0000313" key="2">
    <source>
        <dbReference type="EMBL" id="KAH0570298.1"/>
    </source>
</evidence>
<keyword evidence="3" id="KW-1185">Reference proteome</keyword>
<evidence type="ECO:0000313" key="3">
    <source>
        <dbReference type="Proteomes" id="UP000018208"/>
    </source>
</evidence>
<dbReference type="EMBL" id="AUWU02000008">
    <property type="protein sequence ID" value="KAH0570298.1"/>
    <property type="molecule type" value="Genomic_DNA"/>
</dbReference>
<dbReference type="EMBL" id="KI545985">
    <property type="protein sequence ID" value="EST48452.1"/>
    <property type="molecule type" value="Genomic_DNA"/>
</dbReference>
<name>V6LUZ4_9EUKA</name>
<gene>
    <name evidence="1" type="ORF">SS50377_11401</name>
    <name evidence="2" type="ORF">SS50377_28273</name>
</gene>
<reference evidence="1 2" key="1">
    <citation type="journal article" date="2014" name="PLoS Genet.">
        <title>The Genome of Spironucleus salmonicida Highlights a Fish Pathogen Adapted to Fluctuating Environments.</title>
        <authorList>
            <person name="Xu F."/>
            <person name="Jerlstrom-Hultqvist J."/>
            <person name="Einarsson E."/>
            <person name="Astvaldsson A."/>
            <person name="Svard S.G."/>
            <person name="Andersson J.O."/>
        </authorList>
    </citation>
    <scope>NUCLEOTIDE SEQUENCE</scope>
    <source>
        <strain evidence="2">ATCC 50377</strain>
    </source>
</reference>
<reference evidence="2" key="2">
    <citation type="submission" date="2020-12" db="EMBL/GenBank/DDBJ databases">
        <title>New Spironucleus salmonicida genome in near-complete chromosomes.</title>
        <authorList>
            <person name="Xu F."/>
            <person name="Kurt Z."/>
            <person name="Jimenez-Gonzalez A."/>
            <person name="Astvaldsson A."/>
            <person name="Andersson J.O."/>
            <person name="Svard S.G."/>
        </authorList>
    </citation>
    <scope>NUCLEOTIDE SEQUENCE</scope>
    <source>
        <strain evidence="2">ATCC 50377</strain>
    </source>
</reference>
<dbReference type="Proteomes" id="UP000018208">
    <property type="component" value="Unassembled WGS sequence"/>
</dbReference>
<dbReference type="AlphaFoldDB" id="V6LUZ4"/>
<sequence length="183" mass="21005">MQKQPPIPYTTKQATINHTISRAIALRHNDPTIPLRNTTVQNQSPLLTMEIDLLEKTHKIQAQPGPPNDRRNRLLLAYCEAAAMLPQVAKKARILMEFYIKICSNLADTDFQNGDDNGFQNVDGVQMGFMLEGIENDILEVKRNLQEDEKLFKGLLERVDKQERSLVQKRSYLENLKMLCGRE</sequence>
<organism evidence="1">
    <name type="scientific">Spironucleus salmonicida</name>
    <dbReference type="NCBI Taxonomy" id="348837"/>
    <lineage>
        <taxon>Eukaryota</taxon>
        <taxon>Metamonada</taxon>
        <taxon>Diplomonadida</taxon>
        <taxon>Hexamitidae</taxon>
        <taxon>Hexamitinae</taxon>
        <taxon>Spironucleus</taxon>
    </lineage>
</organism>
<evidence type="ECO:0000313" key="1">
    <source>
        <dbReference type="EMBL" id="EST48452.1"/>
    </source>
</evidence>